<dbReference type="Proteomes" id="UP000188573">
    <property type="component" value="Unassembled WGS sequence"/>
</dbReference>
<dbReference type="PROSITE" id="PS51257">
    <property type="entry name" value="PROKAR_LIPOPROTEIN"/>
    <property type="match status" value="1"/>
</dbReference>
<comment type="caution">
    <text evidence="2">The sequence shown here is derived from an EMBL/GenBank/DDBJ whole genome shotgun (WGS) entry which is preliminary data.</text>
</comment>
<name>A0A1V3KY08_9PAST</name>
<evidence type="ECO:0008006" key="4">
    <source>
        <dbReference type="Google" id="ProtNLM"/>
    </source>
</evidence>
<reference evidence="2 3" key="1">
    <citation type="submission" date="2016-10" db="EMBL/GenBank/DDBJ databases">
        <title>Rodentibacter gen. nov. and new species.</title>
        <authorList>
            <person name="Christensen H."/>
        </authorList>
    </citation>
    <scope>NUCLEOTIDE SEQUENCE [LARGE SCALE GENOMIC DNA]</scope>
    <source>
        <strain evidence="2 3">Ac81</strain>
    </source>
</reference>
<keyword evidence="1" id="KW-0732">Signal</keyword>
<organism evidence="2 3">
    <name type="scientific">Rodentibacter ratti</name>
    <dbReference type="NCBI Taxonomy" id="1906745"/>
    <lineage>
        <taxon>Bacteria</taxon>
        <taxon>Pseudomonadati</taxon>
        <taxon>Pseudomonadota</taxon>
        <taxon>Gammaproteobacteria</taxon>
        <taxon>Pasteurellales</taxon>
        <taxon>Pasteurellaceae</taxon>
        <taxon>Rodentibacter</taxon>
    </lineage>
</organism>
<keyword evidence="3" id="KW-1185">Reference proteome</keyword>
<sequence length="136" mass="14889">MKKSLTLAMVSLCATPVLAANNTIFSCTADNGNKISVAKNGSDYVFVYGKTTFKNPVKQVLANQDSYVATGSSFTTSSLEMKNNGMSYTIQFVQARNGNAIEEPTLYINHSNKMDTISCKTETATQNFERRNMKSS</sequence>
<proteinExistence type="predicted"/>
<dbReference type="AlphaFoldDB" id="A0A1V3KY08"/>
<protein>
    <recommendedName>
        <fullName evidence="4">Lysozyme inhibitor</fullName>
    </recommendedName>
</protein>
<feature type="signal peptide" evidence="1">
    <location>
        <begin position="1"/>
        <end position="19"/>
    </location>
</feature>
<evidence type="ECO:0000313" key="3">
    <source>
        <dbReference type="Proteomes" id="UP000188573"/>
    </source>
</evidence>
<dbReference type="EMBL" id="MLAG01000037">
    <property type="protein sequence ID" value="OOF82013.1"/>
    <property type="molecule type" value="Genomic_DNA"/>
</dbReference>
<gene>
    <name evidence="2" type="ORF">BKG92_07560</name>
</gene>
<evidence type="ECO:0000256" key="1">
    <source>
        <dbReference type="SAM" id="SignalP"/>
    </source>
</evidence>
<evidence type="ECO:0000313" key="2">
    <source>
        <dbReference type="EMBL" id="OOF82013.1"/>
    </source>
</evidence>
<feature type="chain" id="PRO_5012098522" description="Lysozyme inhibitor" evidence="1">
    <location>
        <begin position="20"/>
        <end position="136"/>
    </location>
</feature>
<accession>A0A1V3KY08</accession>